<evidence type="ECO:0000256" key="9">
    <source>
        <dbReference type="ARBA" id="ARBA00047469"/>
    </source>
</evidence>
<keyword evidence="17" id="KW-1185">Reference proteome</keyword>
<dbReference type="InterPro" id="IPR009008">
    <property type="entry name" value="Val/Leu/Ile-tRNA-synth_edit"/>
</dbReference>
<dbReference type="FunFam" id="3.90.740.10:FF:000001">
    <property type="entry name" value="Leucine--tRNA ligase, cytoplasmic"/>
    <property type="match status" value="1"/>
</dbReference>
<dbReference type="InterPro" id="IPR014729">
    <property type="entry name" value="Rossmann-like_a/b/a_fold"/>
</dbReference>
<dbReference type="NCBIfam" id="TIGR00395">
    <property type="entry name" value="leuS_arch"/>
    <property type="match status" value="1"/>
</dbReference>
<evidence type="ECO:0000256" key="8">
    <source>
        <dbReference type="ARBA" id="ARBA00030520"/>
    </source>
</evidence>
<dbReference type="InterPro" id="IPR013155">
    <property type="entry name" value="M/V/L/I-tRNA-synth_anticd-bd"/>
</dbReference>
<organism evidence="16 17">
    <name type="scientific">Trichodelitschia bisporula</name>
    <dbReference type="NCBI Taxonomy" id="703511"/>
    <lineage>
        <taxon>Eukaryota</taxon>
        <taxon>Fungi</taxon>
        <taxon>Dikarya</taxon>
        <taxon>Ascomycota</taxon>
        <taxon>Pezizomycotina</taxon>
        <taxon>Dothideomycetes</taxon>
        <taxon>Dothideomycetes incertae sedis</taxon>
        <taxon>Phaeotrichales</taxon>
        <taxon>Phaeotrichaceae</taxon>
        <taxon>Trichodelitschia</taxon>
    </lineage>
</organism>
<dbReference type="PANTHER" id="PTHR45794">
    <property type="entry name" value="LEUCYL-TRNA SYNTHETASE"/>
    <property type="match status" value="1"/>
</dbReference>
<dbReference type="Gene3D" id="3.40.50.620">
    <property type="entry name" value="HUPs"/>
    <property type="match status" value="1"/>
</dbReference>
<dbReference type="InterPro" id="IPR004493">
    <property type="entry name" value="Leu-tRNA-synth_Ia_arc/euk"/>
</dbReference>
<dbReference type="Pfam" id="PF09334">
    <property type="entry name" value="tRNA-synt_1g"/>
    <property type="match status" value="1"/>
</dbReference>
<dbReference type="SUPFAM" id="SSF50677">
    <property type="entry name" value="ValRS/IleRS/LeuRS editing domain"/>
    <property type="match status" value="1"/>
</dbReference>
<evidence type="ECO:0000259" key="13">
    <source>
        <dbReference type="Pfam" id="PF08264"/>
    </source>
</evidence>
<sequence>MSASKSAAEPVDPTSNTQGTLKIENTEKRDTLKEIEKRYQKQWQDSKIFEADAPSIAEYPPEKISPEDLRAKEPKFFGTMAYPYVNGTPHLGHGFTVTKIEYASRVARHQGKRVLYPQGYHCTGMPIKACADKLIREVELFGKNFENYKEEDVEEAPIPAPTQAETKTDMSKFTNLKKGKAAMKTVKTKYQFQVMLALGIPVTEIHKFADPNYWCEFFPSRWQGHLIGFGSSVDWRRSFVTTDLNPYYDSFVRWQMRRLKELGKIDFGKRYTVYSPRDGQPCLDHDRASGEGVLVQEYTGIKCKVEKWSEEAEKQLAGKLTEGASVYMVPATLRPETMLGQTNLFVSPKITYGVYQVSDKEYYFVTERAARNMAFQGIFPSWGSFPKVADIKGSDAIGTLVQAPLSRQGSVYVVPMDTIKETKGTGVVTSVPSDSPDDYIMTVDLAKKAEFYKIKPEWVSLDILPIIETPSYGNLTAPALVKKLKINSPKDAKQLAEAKELAYKEGFYQGKMIFGEFEGRTVQDAKGLIRQRLIDSGDALVYCEPDGLVMSRSGDECVAAHMDQWFLTYGNADEEWRGDVLGHVRNEDGQNFNSFTPETKHALEQTLGWMNQWAVTRQFGLGTRLPWDPSQLVESLSDSTIYMAYYTIAHYLHSDIYGRKPGIGNIKPEQMKDEVWEYIFALRDSVDSDIPKETLAAMKREFTYWYPLDVRVSGKDLINNHLIFFLYIHQAIWGKKAPQYLPKGIRLNGHAMLNGEKMSKSTGNFLTLDDAVAKFGADATRIALADSGDGVEDANFEEAVANSTILKLFELKKWIEEEILEPRLLKEGETYAGVRDAEKIKTSDIIQRTGPKNFWDQLFENELNTLVKETVQHYSATLYKAALKSGFYDFTSARDSYRISTTSASVGMHHDCVKRYAELQALMLAVVAPHWSDYIWQEVLKKPSTIQTAVFPSVPDSVPSLTAASEYIRSTHGSIGTAEGVQQKKLAKGKTTSYDPKSDKKLTIFVAKSWPAWQQKYLNVVRELFDGLTLDIKKVQPKIEKPDMKKAMPFVQGLKRRLESGEKKEAVFERELGFDEVLVLLEMIPGLLAIVPKLKVVEVVIVDDGAKEGVKIEADGKAGEKVTSLPPAAAGAEPGVPTFEFSNI</sequence>
<dbReference type="Pfam" id="PF00133">
    <property type="entry name" value="tRNA-synt_1"/>
    <property type="match status" value="1"/>
</dbReference>
<evidence type="ECO:0000256" key="2">
    <source>
        <dbReference type="ARBA" id="ARBA00013164"/>
    </source>
</evidence>
<dbReference type="GO" id="GO:0002161">
    <property type="term" value="F:aminoacyl-tRNA deacylase activity"/>
    <property type="evidence" value="ECO:0007669"/>
    <property type="project" value="InterPro"/>
</dbReference>
<evidence type="ECO:0000256" key="3">
    <source>
        <dbReference type="ARBA" id="ARBA00022598"/>
    </source>
</evidence>
<keyword evidence="7 10" id="KW-0030">Aminoacyl-tRNA synthetase</keyword>
<gene>
    <name evidence="16" type="ORF">EJ06DRAFT_485472</name>
</gene>
<dbReference type="InterPro" id="IPR055416">
    <property type="entry name" value="RBD_LARS1"/>
</dbReference>
<dbReference type="SUPFAM" id="SSF52374">
    <property type="entry name" value="Nucleotidylyl transferase"/>
    <property type="match status" value="1"/>
</dbReference>
<proteinExistence type="inferred from homology"/>
<dbReference type="Pfam" id="PF08264">
    <property type="entry name" value="Anticodon_1"/>
    <property type="match status" value="1"/>
</dbReference>
<accession>A0A6G1I9R1</accession>
<comment type="similarity">
    <text evidence="1 10">Belongs to the class-I aminoacyl-tRNA synthetase family.</text>
</comment>
<evidence type="ECO:0000256" key="6">
    <source>
        <dbReference type="ARBA" id="ARBA00022917"/>
    </source>
</evidence>
<feature type="domain" description="Methionyl/Leucyl tRNA synthetase" evidence="14">
    <location>
        <begin position="701"/>
        <end position="799"/>
    </location>
</feature>
<dbReference type="OrthoDB" id="10249672at2759"/>
<dbReference type="EC" id="6.1.1.4" evidence="2"/>
<protein>
    <recommendedName>
        <fullName evidence="2">leucine--tRNA ligase</fullName>
        <ecNumber evidence="2">6.1.1.4</ecNumber>
    </recommendedName>
    <alternativeName>
        <fullName evidence="8">Leucyl-tRNA synthetase</fullName>
    </alternativeName>
</protein>
<evidence type="ECO:0000259" key="12">
    <source>
        <dbReference type="Pfam" id="PF00133"/>
    </source>
</evidence>
<reference evidence="16" key="1">
    <citation type="journal article" date="2020" name="Stud. Mycol.">
        <title>101 Dothideomycetes genomes: a test case for predicting lifestyles and emergence of pathogens.</title>
        <authorList>
            <person name="Haridas S."/>
            <person name="Albert R."/>
            <person name="Binder M."/>
            <person name="Bloem J."/>
            <person name="Labutti K."/>
            <person name="Salamov A."/>
            <person name="Andreopoulos B."/>
            <person name="Baker S."/>
            <person name="Barry K."/>
            <person name="Bills G."/>
            <person name="Bluhm B."/>
            <person name="Cannon C."/>
            <person name="Castanera R."/>
            <person name="Culley D."/>
            <person name="Daum C."/>
            <person name="Ezra D."/>
            <person name="Gonzalez J."/>
            <person name="Henrissat B."/>
            <person name="Kuo A."/>
            <person name="Liang C."/>
            <person name="Lipzen A."/>
            <person name="Lutzoni F."/>
            <person name="Magnuson J."/>
            <person name="Mondo S."/>
            <person name="Nolan M."/>
            <person name="Ohm R."/>
            <person name="Pangilinan J."/>
            <person name="Park H.-J."/>
            <person name="Ramirez L."/>
            <person name="Alfaro M."/>
            <person name="Sun H."/>
            <person name="Tritt A."/>
            <person name="Yoshinaga Y."/>
            <person name="Zwiers L.-H."/>
            <person name="Turgeon B."/>
            <person name="Goodwin S."/>
            <person name="Spatafora J."/>
            <person name="Crous P."/>
            <person name="Grigoriev I."/>
        </authorList>
    </citation>
    <scope>NUCLEOTIDE SEQUENCE</scope>
    <source>
        <strain evidence="16">CBS 262.69</strain>
    </source>
</reference>
<evidence type="ECO:0000313" key="16">
    <source>
        <dbReference type="EMBL" id="KAF2405012.1"/>
    </source>
</evidence>
<dbReference type="GO" id="GO:0005524">
    <property type="term" value="F:ATP binding"/>
    <property type="evidence" value="ECO:0007669"/>
    <property type="project" value="UniProtKB-KW"/>
</dbReference>
<feature type="region of interest" description="Disordered" evidence="11">
    <location>
        <begin position="1"/>
        <end position="28"/>
    </location>
</feature>
<dbReference type="GO" id="GO:0004823">
    <property type="term" value="F:leucine-tRNA ligase activity"/>
    <property type="evidence" value="ECO:0007669"/>
    <property type="project" value="UniProtKB-EC"/>
</dbReference>
<dbReference type="InterPro" id="IPR002300">
    <property type="entry name" value="aa-tRNA-synth_Ia"/>
</dbReference>
<dbReference type="Pfam" id="PF24810">
    <property type="entry name" value="RBD_LARS1"/>
    <property type="match status" value="1"/>
</dbReference>
<evidence type="ECO:0000256" key="7">
    <source>
        <dbReference type="ARBA" id="ARBA00023146"/>
    </source>
</evidence>
<evidence type="ECO:0000256" key="4">
    <source>
        <dbReference type="ARBA" id="ARBA00022741"/>
    </source>
</evidence>
<feature type="domain" description="Aminoacyl-tRNA synthetase class Ia" evidence="12">
    <location>
        <begin position="70"/>
        <end position="139"/>
    </location>
</feature>
<keyword evidence="6 10" id="KW-0648">Protein biosynthesis</keyword>
<evidence type="ECO:0000256" key="11">
    <source>
        <dbReference type="SAM" id="MobiDB-lite"/>
    </source>
</evidence>
<keyword evidence="3 10" id="KW-0436">Ligase</keyword>
<keyword evidence="4 10" id="KW-0547">Nucleotide-binding</keyword>
<evidence type="ECO:0000256" key="10">
    <source>
        <dbReference type="RuleBase" id="RU363039"/>
    </source>
</evidence>
<dbReference type="GO" id="GO:0006429">
    <property type="term" value="P:leucyl-tRNA aminoacylation"/>
    <property type="evidence" value="ECO:0007669"/>
    <property type="project" value="InterPro"/>
</dbReference>
<keyword evidence="5 10" id="KW-0067">ATP-binding</keyword>
<dbReference type="PANTHER" id="PTHR45794:SF1">
    <property type="entry name" value="LEUCINE--TRNA LIGASE, CYTOPLASMIC"/>
    <property type="match status" value="1"/>
</dbReference>
<dbReference type="AlphaFoldDB" id="A0A6G1I9R1"/>
<evidence type="ECO:0000256" key="5">
    <source>
        <dbReference type="ARBA" id="ARBA00022840"/>
    </source>
</evidence>
<evidence type="ECO:0000259" key="15">
    <source>
        <dbReference type="Pfam" id="PF24810"/>
    </source>
</evidence>
<dbReference type="Gene3D" id="3.90.740.10">
    <property type="entry name" value="Valyl/Leucyl/Isoleucyl-tRNA synthetase, editing domain"/>
    <property type="match status" value="1"/>
</dbReference>
<dbReference type="EMBL" id="ML996687">
    <property type="protein sequence ID" value="KAF2405012.1"/>
    <property type="molecule type" value="Genomic_DNA"/>
</dbReference>
<evidence type="ECO:0000256" key="1">
    <source>
        <dbReference type="ARBA" id="ARBA00005594"/>
    </source>
</evidence>
<feature type="domain" description="Methionyl/Valyl/Leucyl/Isoleucyl-tRNA synthetase anticodon-binding" evidence="13">
    <location>
        <begin position="856"/>
        <end position="975"/>
    </location>
</feature>
<dbReference type="Proteomes" id="UP000799640">
    <property type="component" value="Unassembled WGS sequence"/>
</dbReference>
<comment type="catalytic activity">
    <reaction evidence="9">
        <text>tRNA(Leu) + L-leucine + ATP = L-leucyl-tRNA(Leu) + AMP + diphosphate</text>
        <dbReference type="Rhea" id="RHEA:11688"/>
        <dbReference type="Rhea" id="RHEA-COMP:9613"/>
        <dbReference type="Rhea" id="RHEA-COMP:9622"/>
        <dbReference type="ChEBI" id="CHEBI:30616"/>
        <dbReference type="ChEBI" id="CHEBI:33019"/>
        <dbReference type="ChEBI" id="CHEBI:57427"/>
        <dbReference type="ChEBI" id="CHEBI:78442"/>
        <dbReference type="ChEBI" id="CHEBI:78494"/>
        <dbReference type="ChEBI" id="CHEBI:456215"/>
        <dbReference type="EC" id="6.1.1.4"/>
    </reaction>
</comment>
<feature type="domain" description="Leucine--tRNA ligase RagD-binding" evidence="15">
    <location>
        <begin position="1006"/>
        <end position="1060"/>
    </location>
</feature>
<evidence type="ECO:0000313" key="17">
    <source>
        <dbReference type="Proteomes" id="UP000799640"/>
    </source>
</evidence>
<evidence type="ECO:0000259" key="14">
    <source>
        <dbReference type="Pfam" id="PF09334"/>
    </source>
</evidence>
<dbReference type="InterPro" id="IPR015413">
    <property type="entry name" value="Methionyl/Leucyl_tRNA_Synth"/>
</dbReference>
<dbReference type="SUPFAM" id="SSF47323">
    <property type="entry name" value="Anticodon-binding domain of a subclass of class I aminoacyl-tRNA synthetases"/>
    <property type="match status" value="1"/>
</dbReference>
<dbReference type="InterPro" id="IPR009080">
    <property type="entry name" value="tRNAsynth_Ia_anticodon-bd"/>
</dbReference>
<name>A0A6G1I9R1_9PEZI</name>